<feature type="chain" id="PRO_5008341926" description="Peptidase A1 domain-containing protein" evidence="1">
    <location>
        <begin position="31"/>
        <end position="287"/>
    </location>
</feature>
<evidence type="ECO:0000313" key="3">
    <source>
        <dbReference type="EMBL" id="WWC65695.1"/>
    </source>
</evidence>
<dbReference type="GeneID" id="28971056"/>
<organism evidence="2">
    <name type="scientific">Kwoniella dejecticola CBS 10117</name>
    <dbReference type="NCBI Taxonomy" id="1296121"/>
    <lineage>
        <taxon>Eukaryota</taxon>
        <taxon>Fungi</taxon>
        <taxon>Dikarya</taxon>
        <taxon>Basidiomycota</taxon>
        <taxon>Agaricomycotina</taxon>
        <taxon>Tremellomycetes</taxon>
        <taxon>Tremellales</taxon>
        <taxon>Cryptococcaceae</taxon>
        <taxon>Kwoniella</taxon>
    </lineage>
</organism>
<feature type="signal peptide" evidence="1">
    <location>
        <begin position="1"/>
        <end position="30"/>
    </location>
</feature>
<gene>
    <name evidence="2" type="ORF">I303_07357</name>
    <name evidence="3" type="ORF">I303_108316</name>
</gene>
<dbReference type="RefSeq" id="XP_018260437.1">
    <property type="nucleotide sequence ID" value="XM_018410627.1"/>
</dbReference>
<reference evidence="2" key="1">
    <citation type="submission" date="2013-07" db="EMBL/GenBank/DDBJ databases">
        <title>The Genome Sequence of Cryptococcus dejecticola CBS10117.</title>
        <authorList>
            <consortium name="The Broad Institute Genome Sequencing Platform"/>
            <person name="Cuomo C."/>
            <person name="Litvintseva A."/>
            <person name="Chen Y."/>
            <person name="Heitman J."/>
            <person name="Sun S."/>
            <person name="Springer D."/>
            <person name="Dromer F."/>
            <person name="Young S.K."/>
            <person name="Zeng Q."/>
            <person name="Gargeya S."/>
            <person name="Fitzgerald M."/>
            <person name="Abouelleil A."/>
            <person name="Alvarado L."/>
            <person name="Berlin A.M."/>
            <person name="Chapman S.B."/>
            <person name="Dewar J."/>
            <person name="Goldberg J."/>
            <person name="Griggs A."/>
            <person name="Gujja S."/>
            <person name="Hansen M."/>
            <person name="Howarth C."/>
            <person name="Imamovic A."/>
            <person name="Larimer J."/>
            <person name="McCowan C."/>
            <person name="Murphy C."/>
            <person name="Pearson M."/>
            <person name="Priest M."/>
            <person name="Roberts A."/>
            <person name="Saif S."/>
            <person name="Shea T."/>
            <person name="Sykes S."/>
            <person name="Wortman J."/>
            <person name="Nusbaum C."/>
            <person name="Birren B."/>
        </authorList>
    </citation>
    <scope>NUCLEOTIDE SEQUENCE [LARGE SCALE GENOMIC DNA]</scope>
    <source>
        <strain evidence="2">CBS 10117</strain>
    </source>
</reference>
<dbReference type="VEuPathDB" id="FungiDB:I303_07357"/>
<dbReference type="EMBL" id="KI894035">
    <property type="protein sequence ID" value="OBR82595.1"/>
    <property type="molecule type" value="Genomic_DNA"/>
</dbReference>
<evidence type="ECO:0008006" key="5">
    <source>
        <dbReference type="Google" id="ProtNLM"/>
    </source>
</evidence>
<accession>A0A1A5ZXR6</accession>
<reference evidence="3" key="3">
    <citation type="submission" date="2024-02" db="EMBL/GenBank/DDBJ databases">
        <title>Comparative genomics of Cryptococcus and Kwoniella reveals pathogenesis evolution and contrasting modes of karyotype evolution via chromosome fusion or intercentromeric recombination.</title>
        <authorList>
            <person name="Coelho M.A."/>
            <person name="David-Palma M."/>
            <person name="Shea T."/>
            <person name="Bowers K."/>
            <person name="McGinley-Smith S."/>
            <person name="Mohammad A.W."/>
            <person name="Gnirke A."/>
            <person name="Yurkov A.M."/>
            <person name="Nowrousian M."/>
            <person name="Sun S."/>
            <person name="Cuomo C.A."/>
            <person name="Heitman J."/>
        </authorList>
    </citation>
    <scope>NUCLEOTIDE SEQUENCE</scope>
    <source>
        <strain evidence="3">CBS 10117</strain>
    </source>
</reference>
<evidence type="ECO:0000256" key="1">
    <source>
        <dbReference type="SAM" id="SignalP"/>
    </source>
</evidence>
<proteinExistence type="predicted"/>
<dbReference type="AlphaFoldDB" id="A0A1A5ZXR6"/>
<keyword evidence="4" id="KW-1185">Reference proteome</keyword>
<reference evidence="3" key="2">
    <citation type="submission" date="2013-07" db="EMBL/GenBank/DDBJ databases">
        <authorList>
            <consortium name="The Broad Institute Genome Sequencing Platform"/>
            <person name="Cuomo C."/>
            <person name="Litvintseva A."/>
            <person name="Chen Y."/>
            <person name="Heitman J."/>
            <person name="Sun S."/>
            <person name="Springer D."/>
            <person name="Dromer F."/>
            <person name="Young S.K."/>
            <person name="Zeng Q."/>
            <person name="Gargeya S."/>
            <person name="Fitzgerald M."/>
            <person name="Abouelleil A."/>
            <person name="Alvarado L."/>
            <person name="Berlin A.M."/>
            <person name="Chapman S.B."/>
            <person name="Dewar J."/>
            <person name="Goldberg J."/>
            <person name="Griggs A."/>
            <person name="Gujja S."/>
            <person name="Hansen M."/>
            <person name="Howarth C."/>
            <person name="Imamovic A."/>
            <person name="Larimer J."/>
            <person name="McCowan C."/>
            <person name="Murphy C."/>
            <person name="Pearson M."/>
            <person name="Priest M."/>
            <person name="Roberts A."/>
            <person name="Saif S."/>
            <person name="Shea T."/>
            <person name="Sykes S."/>
            <person name="Wortman J."/>
            <person name="Nusbaum C."/>
            <person name="Birren B."/>
        </authorList>
    </citation>
    <scope>NUCLEOTIDE SEQUENCE</scope>
    <source>
        <strain evidence="3">CBS 10117</strain>
    </source>
</reference>
<sequence>MLHSRSILAFWLAFLIFGSVVVMAIGSTLADPQPQPEGTLTKPCETNAECLRTGQPLLAPRRRTLKNRQAPAPNPSVLPNIITGAIQIVDANNQLLGYLSGAPNQYGIYDLTTTYTQTLAISFTPSAAGGALYTISPNNRVAGYPYLGAQYNGAVATANMPGKGGFAYGSYASMIGSSAEVSGKAQKIGTTFSRNGAAVETDIFYYDATNRQITAQWVNTDTTLTPTMFYAAQAGYGIGMISPDNFAGFQTGFPMANARKVVGVAFALITLTGGSFSESMSMLMPCR</sequence>
<dbReference type="EMBL" id="CP144540">
    <property type="protein sequence ID" value="WWC65695.1"/>
    <property type="molecule type" value="Genomic_DNA"/>
</dbReference>
<protein>
    <recommendedName>
        <fullName evidence="5">Peptidase A1 domain-containing protein</fullName>
    </recommendedName>
</protein>
<evidence type="ECO:0000313" key="2">
    <source>
        <dbReference type="EMBL" id="OBR82595.1"/>
    </source>
</evidence>
<dbReference type="Proteomes" id="UP000078595">
    <property type="component" value="Chromosome 11"/>
</dbReference>
<dbReference type="STRING" id="1296121.A0A1A5ZXR6"/>
<dbReference type="OrthoDB" id="4584900at2759"/>
<name>A0A1A5ZXR6_9TREE</name>
<dbReference type="KEGG" id="kdj:28971056"/>
<evidence type="ECO:0000313" key="4">
    <source>
        <dbReference type="Proteomes" id="UP000078595"/>
    </source>
</evidence>
<keyword evidence="1" id="KW-0732">Signal</keyword>